<keyword evidence="1" id="KW-0732">Signal</keyword>
<proteinExistence type="predicted"/>
<feature type="chain" id="PRO_5045677724" evidence="1">
    <location>
        <begin position="29"/>
        <end position="225"/>
    </location>
</feature>
<dbReference type="Proteomes" id="UP000680206">
    <property type="component" value="Unassembled WGS sequence"/>
</dbReference>
<sequence length="225" mass="23731">MARTRSSAALATAAAALTAVIAAAPASAAPVHTVPHQIPPAAAVTRDIDDVPCDRHLAAGATFHANGATYTTDAHGRPVSAAADNLTASVADRGPCQRKVGHMADAPGYDGGHLIAATLHGVDERYDLVPQWASVNRGIYEKMEAGSKRCLKAPGGRITHYRIHLTYPDTTTLVPDLYNTDVAVDTADHPEQTIRLTIPNRALTANEYGKLRGELERRLTAAGCD</sequence>
<name>A0ABS3RUB7_9ACTN</name>
<feature type="domain" description="Type VII secretion system protein EssD-like" evidence="2">
    <location>
        <begin position="64"/>
        <end position="178"/>
    </location>
</feature>
<keyword evidence="3" id="KW-0540">Nuclease</keyword>
<evidence type="ECO:0000313" key="4">
    <source>
        <dbReference type="Proteomes" id="UP000680206"/>
    </source>
</evidence>
<keyword evidence="3" id="KW-0378">Hydrolase</keyword>
<keyword evidence="4" id="KW-1185">Reference proteome</keyword>
<gene>
    <name evidence="3" type="ORF">J4709_22510</name>
</gene>
<reference evidence="3 4" key="1">
    <citation type="submission" date="2021-03" db="EMBL/GenBank/DDBJ databases">
        <title>Actinomadura violae sp. nov., isolated from lichen in Thailand.</title>
        <authorList>
            <person name="Kanchanasin P."/>
            <person name="Saeng-In P."/>
            <person name="Phongsopitanun W."/>
            <person name="Yuki M."/>
            <person name="Kudo T."/>
            <person name="Ohkuma M."/>
            <person name="Tanasupawat S."/>
        </authorList>
    </citation>
    <scope>NUCLEOTIDE SEQUENCE [LARGE SCALE GENOMIC DNA]</scope>
    <source>
        <strain evidence="3 4">LCR2-06</strain>
    </source>
</reference>
<dbReference type="Gene3D" id="3.40.570.10">
    <property type="entry name" value="Extracellular Endonuclease, subunit A"/>
    <property type="match status" value="1"/>
</dbReference>
<feature type="signal peptide" evidence="1">
    <location>
        <begin position="1"/>
        <end position="28"/>
    </location>
</feature>
<keyword evidence="3" id="KW-0255">Endonuclease</keyword>
<evidence type="ECO:0000313" key="3">
    <source>
        <dbReference type="EMBL" id="MBO2460357.1"/>
    </source>
</evidence>
<dbReference type="GO" id="GO:0004519">
    <property type="term" value="F:endonuclease activity"/>
    <property type="evidence" value="ECO:0007669"/>
    <property type="project" value="UniProtKB-KW"/>
</dbReference>
<protein>
    <submittedName>
        <fullName evidence="3">DNA/RNA non-specific endonuclease</fullName>
    </submittedName>
</protein>
<dbReference type="InterPro" id="IPR044927">
    <property type="entry name" value="Endonuclea_NS_2"/>
</dbReference>
<evidence type="ECO:0000259" key="2">
    <source>
        <dbReference type="Pfam" id="PF13930"/>
    </source>
</evidence>
<dbReference type="RefSeq" id="WP_208243748.1">
    <property type="nucleotide sequence ID" value="NZ_JAGEPF010000013.1"/>
</dbReference>
<comment type="caution">
    <text evidence="3">The sequence shown here is derived from an EMBL/GenBank/DDBJ whole genome shotgun (WGS) entry which is preliminary data.</text>
</comment>
<dbReference type="Pfam" id="PF13930">
    <property type="entry name" value="Endonuclea_NS_2"/>
    <property type="match status" value="1"/>
</dbReference>
<organism evidence="3 4">
    <name type="scientific">Actinomadura violacea</name>
    <dbReference type="NCBI Taxonomy" id="2819934"/>
    <lineage>
        <taxon>Bacteria</taxon>
        <taxon>Bacillati</taxon>
        <taxon>Actinomycetota</taxon>
        <taxon>Actinomycetes</taxon>
        <taxon>Streptosporangiales</taxon>
        <taxon>Thermomonosporaceae</taxon>
        <taxon>Actinomadura</taxon>
    </lineage>
</organism>
<dbReference type="EMBL" id="JAGEPF010000013">
    <property type="protein sequence ID" value="MBO2460357.1"/>
    <property type="molecule type" value="Genomic_DNA"/>
</dbReference>
<evidence type="ECO:0000256" key="1">
    <source>
        <dbReference type="SAM" id="SignalP"/>
    </source>
</evidence>
<accession>A0ABS3RUB7</accession>
<dbReference type="InterPro" id="IPR044929">
    <property type="entry name" value="DNA/RNA_non-sp_Endonuclease_sf"/>
</dbReference>